<keyword evidence="3 15" id="KW-0028">Amino-acid biosynthesis</keyword>
<dbReference type="UniPathway" id="UPA00047">
    <property type="reaction ID" value="UER00057"/>
</dbReference>
<protein>
    <recommendedName>
        <fullName evidence="14 15">Dihydroxy-acid dehydratase</fullName>
        <shortName evidence="15">DAD</shortName>
        <ecNumber evidence="14 15">4.2.1.9</ecNumber>
    </recommendedName>
</protein>
<evidence type="ECO:0000259" key="18">
    <source>
        <dbReference type="Pfam" id="PF24877"/>
    </source>
</evidence>
<accession>A0A8J3GDA5</accession>
<dbReference type="GO" id="GO:0009097">
    <property type="term" value="P:isoleucine biosynthetic process"/>
    <property type="evidence" value="ECO:0007669"/>
    <property type="project" value="UniProtKB-UniRule"/>
</dbReference>
<evidence type="ECO:0000313" key="19">
    <source>
        <dbReference type="EMBL" id="GHB90179.1"/>
    </source>
</evidence>
<dbReference type="SUPFAM" id="SSF143975">
    <property type="entry name" value="IlvD/EDD N-terminal domain-like"/>
    <property type="match status" value="1"/>
</dbReference>
<evidence type="ECO:0000256" key="3">
    <source>
        <dbReference type="ARBA" id="ARBA00022605"/>
    </source>
</evidence>
<dbReference type="EC" id="4.2.1.9" evidence="14 15"/>
<feature type="region of interest" description="Disordered" evidence="16">
    <location>
        <begin position="535"/>
        <end position="589"/>
    </location>
</feature>
<sequence length="589" mass="62387">MALENSRKHSSVVVDGRDRAPARSMLRAVGFEDDDFKKPQVGVASSPSDLTPCNMHLGELAKHATDGVNAAGGKAVNFSTITVSDGISMGTAGMRYSLVSREVIADSIETAVAAEGFDGLVAIGGCDKNMPGCMIAIARLNRPSVFVYGGTILPGFLPQDKEEKDALDIVSVFEAVGRHARGELDDEGLKCVEKSAIPGAGSCGGMYTANTMASAIEAMGMSLPNSSAQLAIGKPKREDCARAGEAVCKLLEQGVTARDIMTRKAFENAITVGMALGGSTNLILHLLAIAHAAEVDLTIDDFAEIGKRVPVLCDVKPFGRYNVSHLIRIGGIRPLMKVLLDRGLLHGDCLTVSGQTMAESLAGVEPYPAYPDKQDIVRPWDDPIKPDTHLRILRGNLAPTGAVGKITGKEGLHFKGPAKVYENEEDALQGILRGDVVSGDVVVIRNEGPVGGPGMREMLSPTAAVAGRGLIKEVALITDGRFSGGSHGFDVGHITPEAACGGPIGIVKNGDQIEVDAVKNSISLLIPDEEYDARMAAYTPPPPPRDSRGAGQIRQARRHCQRRCRDGQRFVLTAQPPPPKKVRRDQDSS</sequence>
<feature type="binding site" description="via carbamate group" evidence="15">
    <location>
        <position position="128"/>
    </location>
    <ligand>
        <name>Mg(2+)</name>
        <dbReference type="ChEBI" id="CHEBI:18420"/>
    </ligand>
</feature>
<dbReference type="NCBIfam" id="TIGR00110">
    <property type="entry name" value="ilvD"/>
    <property type="match status" value="1"/>
</dbReference>
<evidence type="ECO:0000256" key="10">
    <source>
        <dbReference type="ARBA" id="ARBA00023304"/>
    </source>
</evidence>
<evidence type="ECO:0000256" key="15">
    <source>
        <dbReference type="HAMAP-Rule" id="MF_00012"/>
    </source>
</evidence>
<dbReference type="InterPro" id="IPR056740">
    <property type="entry name" value="ILV_EDD_C"/>
</dbReference>
<feature type="binding site" evidence="15">
    <location>
        <position position="127"/>
    </location>
    <ligand>
        <name>Mg(2+)</name>
        <dbReference type="ChEBI" id="CHEBI:18420"/>
    </ligand>
</feature>
<comment type="cofactor">
    <cofactor evidence="15">
        <name>[2Fe-2S] cluster</name>
        <dbReference type="ChEBI" id="CHEBI:190135"/>
    </cofactor>
    <text evidence="15">Binds 1 [2Fe-2S] cluster per subunit. This cluster acts as a Lewis acid cofactor.</text>
</comment>
<keyword evidence="8 15" id="KW-0411">Iron-sulfur</keyword>
<comment type="catalytic activity">
    <reaction evidence="11">
        <text>(2R)-2,3-dihydroxy-3-methylbutanoate = 3-methyl-2-oxobutanoate + H2O</text>
        <dbReference type="Rhea" id="RHEA:24809"/>
        <dbReference type="ChEBI" id="CHEBI:11851"/>
        <dbReference type="ChEBI" id="CHEBI:15377"/>
        <dbReference type="ChEBI" id="CHEBI:49072"/>
        <dbReference type="EC" id="4.2.1.9"/>
    </reaction>
    <physiologicalReaction direction="left-to-right" evidence="11">
        <dbReference type="Rhea" id="RHEA:24810"/>
    </physiologicalReaction>
</comment>
<comment type="catalytic activity">
    <reaction evidence="15">
        <text>(2R,3R)-2,3-dihydroxy-3-methylpentanoate = (S)-3-methyl-2-oxopentanoate + H2O</text>
        <dbReference type="Rhea" id="RHEA:27694"/>
        <dbReference type="ChEBI" id="CHEBI:15377"/>
        <dbReference type="ChEBI" id="CHEBI:35146"/>
        <dbReference type="ChEBI" id="CHEBI:49258"/>
        <dbReference type="EC" id="4.2.1.9"/>
    </reaction>
</comment>
<keyword evidence="20" id="KW-1185">Reference proteome</keyword>
<dbReference type="InterPro" id="IPR004404">
    <property type="entry name" value="DihydroxyA_deHydtase"/>
</dbReference>
<dbReference type="Pfam" id="PF24877">
    <property type="entry name" value="ILV_EDD_C"/>
    <property type="match status" value="1"/>
</dbReference>
<keyword evidence="6 15" id="KW-0460">Magnesium</keyword>
<comment type="pathway">
    <text evidence="13 15">Amino-acid biosynthesis; L-isoleucine biosynthesis; L-isoleucine from 2-oxobutanoate: step 3/4.</text>
</comment>
<feature type="domain" description="Dihydroxy-acid/6-phosphogluconate dehydratase C-terminal" evidence="18">
    <location>
        <begin position="375"/>
        <end position="549"/>
    </location>
</feature>
<keyword evidence="10 15" id="KW-0100">Branched-chain amino acid biosynthesis</keyword>
<feature type="binding site" evidence="15">
    <location>
        <position position="457"/>
    </location>
    <ligand>
        <name>Mg(2+)</name>
        <dbReference type="ChEBI" id="CHEBI:18420"/>
    </ligand>
</feature>
<gene>
    <name evidence="15 19" type="primary">ilvD</name>
    <name evidence="19" type="ORF">GCM10007047_01010</name>
</gene>
<dbReference type="UniPathway" id="UPA00049">
    <property type="reaction ID" value="UER00061"/>
</dbReference>
<dbReference type="PROSITE" id="PS00886">
    <property type="entry name" value="ILVD_EDD_1"/>
    <property type="match status" value="1"/>
</dbReference>
<evidence type="ECO:0000256" key="13">
    <source>
        <dbReference type="ARBA" id="ARBA00029437"/>
    </source>
</evidence>
<keyword evidence="4 15" id="KW-0001">2Fe-2S</keyword>
<evidence type="ECO:0000256" key="5">
    <source>
        <dbReference type="ARBA" id="ARBA00022723"/>
    </source>
</evidence>
<evidence type="ECO:0000256" key="2">
    <source>
        <dbReference type="ARBA" id="ARBA00006486"/>
    </source>
</evidence>
<dbReference type="PANTHER" id="PTHR21000">
    <property type="entry name" value="DIHYDROXY-ACID DEHYDRATASE DAD"/>
    <property type="match status" value="1"/>
</dbReference>
<dbReference type="SUPFAM" id="SSF52016">
    <property type="entry name" value="LeuD/IlvD-like"/>
    <property type="match status" value="1"/>
</dbReference>
<dbReference type="InterPro" id="IPR000581">
    <property type="entry name" value="ILV_EDD_N"/>
</dbReference>
<dbReference type="EMBL" id="BMXG01000001">
    <property type="protein sequence ID" value="GHB90179.1"/>
    <property type="molecule type" value="Genomic_DNA"/>
</dbReference>
<feature type="modified residue" description="N6-carboxylysine" evidence="15">
    <location>
        <position position="128"/>
    </location>
</feature>
<dbReference type="PANTHER" id="PTHR21000:SF5">
    <property type="entry name" value="DIHYDROXY-ACID DEHYDRATASE, MITOCHONDRIAL"/>
    <property type="match status" value="1"/>
</dbReference>
<dbReference type="GO" id="GO:0051537">
    <property type="term" value="F:2 iron, 2 sulfur cluster binding"/>
    <property type="evidence" value="ECO:0007669"/>
    <property type="project" value="UniProtKB-UniRule"/>
</dbReference>
<dbReference type="InterPro" id="IPR042096">
    <property type="entry name" value="Dihydro-acid_dehy_C"/>
</dbReference>
<feature type="binding site" evidence="15">
    <location>
        <position position="53"/>
    </location>
    <ligand>
        <name>[2Fe-2S] cluster</name>
        <dbReference type="ChEBI" id="CHEBI:190135"/>
    </ligand>
</feature>
<dbReference type="HAMAP" id="MF_00012">
    <property type="entry name" value="IlvD"/>
    <property type="match status" value="1"/>
</dbReference>
<comment type="function">
    <text evidence="15">Functions in the biosynthesis of branched-chain amino acids. Catalyzes the dehydration of (2R,3R)-2,3-dihydroxy-3-methylpentanoate (2,3-dihydroxy-3-methylvalerate) into 2-oxo-3-methylpentanoate (2-oxo-3-methylvalerate) and of (2R)-2,3-dihydroxy-3-methylbutanoate (2,3-dihydroxyisovalerate) into 2-oxo-3-methylbutanoate (2-oxoisovalerate), the penultimate precursor to L-isoleucine and L-valine, respectively.</text>
</comment>
<evidence type="ECO:0000256" key="11">
    <source>
        <dbReference type="ARBA" id="ARBA00029304"/>
    </source>
</evidence>
<evidence type="ECO:0000256" key="7">
    <source>
        <dbReference type="ARBA" id="ARBA00023004"/>
    </source>
</evidence>
<comment type="cofactor">
    <cofactor evidence="1 15">
        <name>Mg(2+)</name>
        <dbReference type="ChEBI" id="CHEBI:18420"/>
    </cofactor>
</comment>
<keyword evidence="5 15" id="KW-0479">Metal-binding</keyword>
<dbReference type="GO" id="GO:0004160">
    <property type="term" value="F:dihydroxy-acid dehydratase activity"/>
    <property type="evidence" value="ECO:0007669"/>
    <property type="project" value="UniProtKB-UniRule"/>
</dbReference>
<dbReference type="PROSITE" id="PS00887">
    <property type="entry name" value="ILVD_EDD_2"/>
    <property type="match status" value="1"/>
</dbReference>
<evidence type="ECO:0000256" key="14">
    <source>
        <dbReference type="ARBA" id="ARBA00029490"/>
    </source>
</evidence>
<comment type="subunit">
    <text evidence="15">Homodimer.</text>
</comment>
<proteinExistence type="inferred from homology"/>
<dbReference type="InterPro" id="IPR050165">
    <property type="entry name" value="DHAD_IlvD/Edd"/>
</dbReference>
<reference evidence="19" key="2">
    <citation type="submission" date="2020-09" db="EMBL/GenBank/DDBJ databases">
        <authorList>
            <person name="Sun Q."/>
            <person name="Kim S."/>
        </authorList>
    </citation>
    <scope>NUCLEOTIDE SEQUENCE</scope>
    <source>
        <strain evidence="19">KCTC 12870</strain>
    </source>
</reference>
<keyword evidence="9 15" id="KW-0456">Lyase</keyword>
<feature type="domain" description="Dihydroxy-acid/6-phosphogluconate dehydratase N-terminal" evidence="17">
    <location>
        <begin position="38"/>
        <end position="359"/>
    </location>
</feature>
<evidence type="ECO:0000313" key="20">
    <source>
        <dbReference type="Proteomes" id="UP000642829"/>
    </source>
</evidence>
<dbReference type="Pfam" id="PF00920">
    <property type="entry name" value="ILVD_EDD_N"/>
    <property type="match status" value="1"/>
</dbReference>
<evidence type="ECO:0000256" key="4">
    <source>
        <dbReference type="ARBA" id="ARBA00022714"/>
    </source>
</evidence>
<dbReference type="NCBIfam" id="NF002068">
    <property type="entry name" value="PRK00911.1"/>
    <property type="match status" value="1"/>
</dbReference>
<evidence type="ECO:0000256" key="12">
    <source>
        <dbReference type="ARBA" id="ARBA00029436"/>
    </source>
</evidence>
<name>A0A8J3GDA5_9BACT</name>
<evidence type="ECO:0000259" key="17">
    <source>
        <dbReference type="Pfam" id="PF00920"/>
    </source>
</evidence>
<keyword evidence="7 15" id="KW-0408">Iron</keyword>
<feature type="binding site" evidence="15">
    <location>
        <position position="85"/>
    </location>
    <ligand>
        <name>Mg(2+)</name>
        <dbReference type="ChEBI" id="CHEBI:18420"/>
    </ligand>
</feature>
<reference evidence="19" key="1">
    <citation type="journal article" date="2014" name="Int. J. Syst. Evol. Microbiol.">
        <title>Complete genome sequence of Corynebacterium casei LMG S-19264T (=DSM 44701T), isolated from a smear-ripened cheese.</title>
        <authorList>
            <consortium name="US DOE Joint Genome Institute (JGI-PGF)"/>
            <person name="Walter F."/>
            <person name="Albersmeier A."/>
            <person name="Kalinowski J."/>
            <person name="Ruckert C."/>
        </authorList>
    </citation>
    <scope>NUCLEOTIDE SEQUENCE</scope>
    <source>
        <strain evidence="19">KCTC 12870</strain>
    </source>
</reference>
<dbReference type="AlphaFoldDB" id="A0A8J3GDA5"/>
<comment type="similarity">
    <text evidence="2 15">Belongs to the IlvD/Edd family.</text>
</comment>
<dbReference type="FunFam" id="3.50.30.80:FF:000001">
    <property type="entry name" value="Dihydroxy-acid dehydratase"/>
    <property type="match status" value="1"/>
</dbReference>
<comment type="pathway">
    <text evidence="12 15">Amino-acid biosynthesis; L-valine biosynthesis; L-valine from pyruvate: step 3/4.</text>
</comment>
<dbReference type="Proteomes" id="UP000642829">
    <property type="component" value="Unassembled WGS sequence"/>
</dbReference>
<feature type="active site" description="Proton acceptor" evidence="15">
    <location>
        <position position="483"/>
    </location>
</feature>
<evidence type="ECO:0000256" key="9">
    <source>
        <dbReference type="ARBA" id="ARBA00023239"/>
    </source>
</evidence>
<evidence type="ECO:0000256" key="6">
    <source>
        <dbReference type="ARBA" id="ARBA00022842"/>
    </source>
</evidence>
<evidence type="ECO:0000256" key="8">
    <source>
        <dbReference type="ARBA" id="ARBA00023014"/>
    </source>
</evidence>
<comment type="caution">
    <text evidence="15">Lacks conserved residue(s) required for the propagation of feature annotation.</text>
</comment>
<dbReference type="InterPro" id="IPR037237">
    <property type="entry name" value="IlvD/EDD_N"/>
</dbReference>
<dbReference type="GO" id="GO:0000287">
    <property type="term" value="F:magnesium ion binding"/>
    <property type="evidence" value="ECO:0007669"/>
    <property type="project" value="UniProtKB-UniRule"/>
</dbReference>
<evidence type="ECO:0000256" key="1">
    <source>
        <dbReference type="ARBA" id="ARBA00001946"/>
    </source>
</evidence>
<organism evidence="19 20">
    <name type="scientific">Cerasicoccus arenae</name>
    <dbReference type="NCBI Taxonomy" id="424488"/>
    <lineage>
        <taxon>Bacteria</taxon>
        <taxon>Pseudomonadati</taxon>
        <taxon>Verrucomicrobiota</taxon>
        <taxon>Opitutia</taxon>
        <taxon>Puniceicoccales</taxon>
        <taxon>Cerasicoccaceae</taxon>
        <taxon>Cerasicoccus</taxon>
    </lineage>
</organism>
<comment type="caution">
    <text evidence="19">The sequence shown here is derived from an EMBL/GenBank/DDBJ whole genome shotgun (WGS) entry which is preliminary data.</text>
</comment>
<dbReference type="GO" id="GO:0009099">
    <property type="term" value="P:L-valine biosynthetic process"/>
    <property type="evidence" value="ECO:0007669"/>
    <property type="project" value="UniProtKB-UniRule"/>
</dbReference>
<dbReference type="Gene3D" id="3.50.30.80">
    <property type="entry name" value="IlvD/EDD C-terminal domain-like"/>
    <property type="match status" value="1"/>
</dbReference>
<evidence type="ECO:0000256" key="16">
    <source>
        <dbReference type="SAM" id="MobiDB-lite"/>
    </source>
</evidence>
<dbReference type="InterPro" id="IPR020558">
    <property type="entry name" value="DiOHA_6PGluconate_deHydtase_CS"/>
</dbReference>